<organism evidence="1 2">
    <name type="scientific">Sphagnum troendelagicum</name>
    <dbReference type="NCBI Taxonomy" id="128251"/>
    <lineage>
        <taxon>Eukaryota</taxon>
        <taxon>Viridiplantae</taxon>
        <taxon>Streptophyta</taxon>
        <taxon>Embryophyta</taxon>
        <taxon>Bryophyta</taxon>
        <taxon>Sphagnophytina</taxon>
        <taxon>Sphagnopsida</taxon>
        <taxon>Sphagnales</taxon>
        <taxon>Sphagnaceae</taxon>
        <taxon>Sphagnum</taxon>
    </lineage>
</organism>
<proteinExistence type="predicted"/>
<evidence type="ECO:0000313" key="2">
    <source>
        <dbReference type="Proteomes" id="UP001497512"/>
    </source>
</evidence>
<keyword evidence="2" id="KW-1185">Reference proteome</keyword>
<name>A0ABP0TMI6_9BRYO</name>
<dbReference type="Proteomes" id="UP001497512">
    <property type="component" value="Chromosome 12"/>
</dbReference>
<accession>A0ABP0TMI6</accession>
<evidence type="ECO:0000313" key="1">
    <source>
        <dbReference type="EMBL" id="CAK9200351.1"/>
    </source>
</evidence>
<gene>
    <name evidence="1" type="ORF">CSSPTR1EN2_LOCUS5393</name>
</gene>
<dbReference type="EMBL" id="OZ019904">
    <property type="protein sequence ID" value="CAK9200351.1"/>
    <property type="molecule type" value="Genomic_DNA"/>
</dbReference>
<reference evidence="1" key="1">
    <citation type="submission" date="2024-02" db="EMBL/GenBank/DDBJ databases">
        <authorList>
            <consortium name="ELIXIR-Norway"/>
            <consortium name="Elixir Norway"/>
        </authorList>
    </citation>
    <scope>NUCLEOTIDE SEQUENCE</scope>
</reference>
<protein>
    <submittedName>
        <fullName evidence="1">Uncharacterized protein</fullName>
    </submittedName>
</protein>
<sequence>MRHPNPNHGQQYSGGVYEKLSRQTVDSWLTSTALGRKMLKEDVIKTVWEMREFQGDSVEFKGRMLLNQGAE</sequence>